<evidence type="ECO:0000313" key="12">
    <source>
        <dbReference type="Proteomes" id="UP001174909"/>
    </source>
</evidence>
<dbReference type="PANTHER" id="PTHR11730">
    <property type="entry name" value="AMMONIUM TRANSPORTER"/>
    <property type="match status" value="1"/>
</dbReference>
<dbReference type="InterPro" id="IPR029020">
    <property type="entry name" value="Ammonium/urea_transptr"/>
</dbReference>
<evidence type="ECO:0000256" key="2">
    <source>
        <dbReference type="ARBA" id="ARBA00005887"/>
    </source>
</evidence>
<sequence>MAGAAGATAAIYITLVRTGKADIEMACNGALAGLVGITAGCAYVDTWAAVVIGLIAGGIMIAGVSFIKNVVKVDDPVGAVAVHGICGAWGVLAVGIFASGHNGVEGLIAGNVGQLGPQIVGIIVAMAWGLGIGLILFKAIDLTMGLRASDDEEEGGLDESEHGATAYPELAN</sequence>
<feature type="transmembrane region" description="Helical" evidence="9">
    <location>
        <begin position="47"/>
        <end position="67"/>
    </location>
</feature>
<dbReference type="Pfam" id="PF00909">
    <property type="entry name" value="Ammonium_transp"/>
    <property type="match status" value="1"/>
</dbReference>
<name>A0AA35WKP1_GEOBA</name>
<keyword evidence="6 9" id="KW-0472">Membrane</keyword>
<evidence type="ECO:0000259" key="10">
    <source>
        <dbReference type="Pfam" id="PF00909"/>
    </source>
</evidence>
<keyword evidence="5 9" id="KW-1133">Transmembrane helix</keyword>
<reference evidence="11" key="1">
    <citation type="submission" date="2023-03" db="EMBL/GenBank/DDBJ databases">
        <authorList>
            <person name="Steffen K."/>
            <person name="Cardenas P."/>
        </authorList>
    </citation>
    <scope>NUCLEOTIDE SEQUENCE</scope>
</reference>
<dbReference type="Proteomes" id="UP001174909">
    <property type="component" value="Unassembled WGS sequence"/>
</dbReference>
<organism evidence="11 12">
    <name type="scientific">Geodia barretti</name>
    <name type="common">Barrett's horny sponge</name>
    <dbReference type="NCBI Taxonomy" id="519541"/>
    <lineage>
        <taxon>Eukaryota</taxon>
        <taxon>Metazoa</taxon>
        <taxon>Porifera</taxon>
        <taxon>Demospongiae</taxon>
        <taxon>Heteroscleromorpha</taxon>
        <taxon>Tetractinellida</taxon>
        <taxon>Astrophorina</taxon>
        <taxon>Geodiidae</taxon>
        <taxon>Geodia</taxon>
    </lineage>
</organism>
<evidence type="ECO:0000256" key="5">
    <source>
        <dbReference type="ARBA" id="ARBA00022989"/>
    </source>
</evidence>
<feature type="transmembrane region" description="Helical" evidence="9">
    <location>
        <begin position="79"/>
        <end position="98"/>
    </location>
</feature>
<dbReference type="GO" id="GO:0016020">
    <property type="term" value="C:membrane"/>
    <property type="evidence" value="ECO:0007669"/>
    <property type="project" value="UniProtKB-SubCell"/>
</dbReference>
<dbReference type="GO" id="GO:0097272">
    <property type="term" value="P:ammonium homeostasis"/>
    <property type="evidence" value="ECO:0007669"/>
    <property type="project" value="TreeGrafter"/>
</dbReference>
<dbReference type="EMBL" id="CASHTH010002045">
    <property type="protein sequence ID" value="CAI8023934.1"/>
    <property type="molecule type" value="Genomic_DNA"/>
</dbReference>
<feature type="domain" description="Ammonium transporter AmtB-like" evidence="10">
    <location>
        <begin position="1"/>
        <end position="167"/>
    </location>
</feature>
<dbReference type="PANTHER" id="PTHR11730:SF6">
    <property type="entry name" value="AMMONIUM TRANSPORTER"/>
    <property type="match status" value="1"/>
</dbReference>
<comment type="subcellular location">
    <subcellularLocation>
        <location evidence="1">Membrane</location>
        <topology evidence="1">Multi-pass membrane protein</topology>
    </subcellularLocation>
</comment>
<comment type="similarity">
    <text evidence="2">Belongs to the ammonia transporter channel (TC 1.A.11.2) family.</text>
</comment>
<keyword evidence="3" id="KW-0813">Transport</keyword>
<dbReference type="GO" id="GO:0008519">
    <property type="term" value="F:ammonium channel activity"/>
    <property type="evidence" value="ECO:0007669"/>
    <property type="project" value="InterPro"/>
</dbReference>
<dbReference type="AlphaFoldDB" id="A0AA35WKP1"/>
<evidence type="ECO:0000256" key="9">
    <source>
        <dbReference type="SAM" id="Phobius"/>
    </source>
</evidence>
<evidence type="ECO:0000256" key="6">
    <source>
        <dbReference type="ARBA" id="ARBA00023136"/>
    </source>
</evidence>
<feature type="region of interest" description="Disordered" evidence="8">
    <location>
        <begin position="151"/>
        <end position="172"/>
    </location>
</feature>
<keyword evidence="7" id="KW-0924">Ammonia transport</keyword>
<comment type="caution">
    <text evidence="11">The sequence shown here is derived from an EMBL/GenBank/DDBJ whole genome shotgun (WGS) entry which is preliminary data.</text>
</comment>
<evidence type="ECO:0000256" key="1">
    <source>
        <dbReference type="ARBA" id="ARBA00004141"/>
    </source>
</evidence>
<evidence type="ECO:0000256" key="3">
    <source>
        <dbReference type="ARBA" id="ARBA00022448"/>
    </source>
</evidence>
<feature type="transmembrane region" description="Helical" evidence="9">
    <location>
        <begin position="118"/>
        <end position="137"/>
    </location>
</feature>
<evidence type="ECO:0000256" key="7">
    <source>
        <dbReference type="ARBA" id="ARBA00023177"/>
    </source>
</evidence>
<evidence type="ECO:0000313" key="11">
    <source>
        <dbReference type="EMBL" id="CAI8023934.1"/>
    </source>
</evidence>
<proteinExistence type="inferred from homology"/>
<accession>A0AA35WKP1</accession>
<dbReference type="SUPFAM" id="SSF111352">
    <property type="entry name" value="Ammonium transporter"/>
    <property type="match status" value="1"/>
</dbReference>
<dbReference type="Gene3D" id="1.10.3430.10">
    <property type="entry name" value="Ammonium transporter AmtB like domains"/>
    <property type="match status" value="1"/>
</dbReference>
<protein>
    <submittedName>
        <fullName evidence="11">Ammonium transporter sll0108</fullName>
    </submittedName>
</protein>
<dbReference type="InterPro" id="IPR024041">
    <property type="entry name" value="NH4_transpt_AmtB-like_dom"/>
</dbReference>
<evidence type="ECO:0000256" key="8">
    <source>
        <dbReference type="SAM" id="MobiDB-lite"/>
    </source>
</evidence>
<keyword evidence="4 9" id="KW-0812">Transmembrane</keyword>
<gene>
    <name evidence="11" type="ORF">GBAR_LOCUS13958</name>
</gene>
<evidence type="ECO:0000256" key="4">
    <source>
        <dbReference type="ARBA" id="ARBA00022692"/>
    </source>
</evidence>
<keyword evidence="12" id="KW-1185">Reference proteome</keyword>